<dbReference type="AlphaFoldDB" id="A0A8I6Y442"/>
<feature type="signal peptide" evidence="1">
    <location>
        <begin position="1"/>
        <end position="21"/>
    </location>
</feature>
<evidence type="ECO:0008006" key="4">
    <source>
        <dbReference type="Google" id="ProtNLM"/>
    </source>
</evidence>
<reference evidence="3" key="1">
    <citation type="journal article" date="2012" name="Nature">
        <title>A physical, genetic and functional sequence assembly of the barley genome.</title>
        <authorList>
            <consortium name="The International Barley Genome Sequencing Consortium"/>
            <person name="Mayer K.F."/>
            <person name="Waugh R."/>
            <person name="Brown J.W."/>
            <person name="Schulman A."/>
            <person name="Langridge P."/>
            <person name="Platzer M."/>
            <person name="Fincher G.B."/>
            <person name="Muehlbauer G.J."/>
            <person name="Sato K."/>
            <person name="Close T.J."/>
            <person name="Wise R.P."/>
            <person name="Stein N."/>
        </authorList>
    </citation>
    <scope>NUCLEOTIDE SEQUENCE [LARGE SCALE GENOMIC DNA]</scope>
    <source>
        <strain evidence="3">cv. Morex</strain>
    </source>
</reference>
<evidence type="ECO:0000256" key="1">
    <source>
        <dbReference type="SAM" id="SignalP"/>
    </source>
</evidence>
<name>A0A8I6Y442_HORVV</name>
<dbReference type="EnsemblPlants" id="HORVU.MOREX.r3.5HG0525010.1">
    <property type="protein sequence ID" value="HORVU.MOREX.r3.5HG0525010.1.CDS1"/>
    <property type="gene ID" value="HORVU.MOREX.r3.5HG0525010"/>
</dbReference>
<protein>
    <recommendedName>
        <fullName evidence="4">Secreted protein</fullName>
    </recommendedName>
</protein>
<reference evidence="2" key="3">
    <citation type="submission" date="2022-01" db="UniProtKB">
        <authorList>
            <consortium name="EnsemblPlants"/>
        </authorList>
    </citation>
    <scope>IDENTIFICATION</scope>
    <source>
        <strain evidence="2">subsp. vulgare</strain>
    </source>
</reference>
<dbReference type="Gramene" id="HORVU.MOREX.r3.5HG0525010.1">
    <property type="protein sequence ID" value="HORVU.MOREX.r3.5HG0525010.1.CDS1"/>
    <property type="gene ID" value="HORVU.MOREX.r3.5HG0525010"/>
</dbReference>
<evidence type="ECO:0000313" key="3">
    <source>
        <dbReference type="Proteomes" id="UP000011116"/>
    </source>
</evidence>
<evidence type="ECO:0000313" key="2">
    <source>
        <dbReference type="EnsemblPlants" id="HORVU.MOREX.r3.5HG0525010.1.CDS1"/>
    </source>
</evidence>
<proteinExistence type="predicted"/>
<keyword evidence="1" id="KW-0732">Signal</keyword>
<feature type="chain" id="PRO_5035238968" description="Secreted protein" evidence="1">
    <location>
        <begin position="22"/>
        <end position="72"/>
    </location>
</feature>
<keyword evidence="3" id="KW-1185">Reference proteome</keyword>
<dbReference type="Gramene" id="HORVU.MOREX.r2.5HG0436480.1">
    <property type="protein sequence ID" value="HORVU.MOREX.r2.5HG0436480.1.CDS.1"/>
    <property type="gene ID" value="HORVU.MOREX.r2.5HG0436480"/>
</dbReference>
<dbReference type="Proteomes" id="UP000011116">
    <property type="component" value="Chromosome 5H"/>
</dbReference>
<organism evidence="2 3">
    <name type="scientific">Hordeum vulgare subsp. vulgare</name>
    <name type="common">Domesticated barley</name>
    <dbReference type="NCBI Taxonomy" id="112509"/>
    <lineage>
        <taxon>Eukaryota</taxon>
        <taxon>Viridiplantae</taxon>
        <taxon>Streptophyta</taxon>
        <taxon>Embryophyta</taxon>
        <taxon>Tracheophyta</taxon>
        <taxon>Spermatophyta</taxon>
        <taxon>Magnoliopsida</taxon>
        <taxon>Liliopsida</taxon>
        <taxon>Poales</taxon>
        <taxon>Poaceae</taxon>
        <taxon>BOP clade</taxon>
        <taxon>Pooideae</taxon>
        <taxon>Triticodae</taxon>
        <taxon>Triticeae</taxon>
        <taxon>Hordeinae</taxon>
        <taxon>Hordeum</taxon>
    </lineage>
</organism>
<reference evidence="2" key="2">
    <citation type="submission" date="2020-10" db="EMBL/GenBank/DDBJ databases">
        <authorList>
            <person name="Scholz U."/>
            <person name="Mascher M."/>
            <person name="Fiebig A."/>
        </authorList>
    </citation>
    <scope>NUCLEOTIDE SEQUENCE [LARGE SCALE GENOMIC DNA]</scope>
    <source>
        <strain evidence="2">cv. Morex</strain>
    </source>
</reference>
<accession>A0A8I6Y442</accession>
<sequence>MFSCATYFLMLVGVIEEQASCLFPGSPFNYCVYSYPKNEVLFQFIYRRKAHYKDLAPFSSFTCPSFVGMLLI</sequence>